<organism evidence="5 6">
    <name type="scientific">Catenovulum adriaticum</name>
    <dbReference type="NCBI Taxonomy" id="2984846"/>
    <lineage>
        <taxon>Bacteria</taxon>
        <taxon>Pseudomonadati</taxon>
        <taxon>Pseudomonadota</taxon>
        <taxon>Gammaproteobacteria</taxon>
        <taxon>Alteromonadales</taxon>
        <taxon>Alteromonadaceae</taxon>
        <taxon>Catenovulum</taxon>
    </lineage>
</organism>
<protein>
    <submittedName>
        <fullName evidence="5">DUF2007 domain-containing protein</fullName>
    </submittedName>
</protein>
<dbReference type="RefSeq" id="WP_268074589.1">
    <property type="nucleotide sequence ID" value="NZ_CP109965.1"/>
</dbReference>
<evidence type="ECO:0000313" key="5">
    <source>
        <dbReference type="EMBL" id="WAJ70287.1"/>
    </source>
</evidence>
<keyword evidence="6" id="KW-1185">Reference proteome</keyword>
<evidence type="ECO:0000256" key="2">
    <source>
        <dbReference type="ARBA" id="ARBA00022771"/>
    </source>
</evidence>
<sequence length="103" mass="11444">MKDQALIYQASNNIQAHCLKGMLEQTGIAVTLTGEALQGAVGELPATGLTVDLYIHHTHLAKAKKLIQAFENTTQTQWRCPNCHEINESTFEICWQCSHDPHS</sequence>
<evidence type="ECO:0000256" key="3">
    <source>
        <dbReference type="ARBA" id="ARBA00022833"/>
    </source>
</evidence>
<evidence type="ECO:0000313" key="6">
    <source>
        <dbReference type="Proteomes" id="UP001163726"/>
    </source>
</evidence>
<dbReference type="InterPro" id="IPR055999">
    <property type="entry name" value="DUF7577"/>
</dbReference>
<dbReference type="PROSITE" id="PS01358">
    <property type="entry name" value="ZF_RANBP2_1"/>
    <property type="match status" value="1"/>
</dbReference>
<dbReference type="InterPro" id="IPR018551">
    <property type="entry name" value="DUF2007"/>
</dbReference>
<dbReference type="Pfam" id="PF24463">
    <property type="entry name" value="DUF7577"/>
    <property type="match status" value="1"/>
</dbReference>
<dbReference type="EMBL" id="CP109965">
    <property type="protein sequence ID" value="WAJ70287.1"/>
    <property type="molecule type" value="Genomic_DNA"/>
</dbReference>
<feature type="domain" description="RanBP2-type" evidence="4">
    <location>
        <begin position="78"/>
        <end position="97"/>
    </location>
</feature>
<dbReference type="InterPro" id="IPR001876">
    <property type="entry name" value="Znf_RanBP2"/>
</dbReference>
<keyword evidence="1" id="KW-0479">Metal-binding</keyword>
<keyword evidence="3" id="KW-0862">Zinc</keyword>
<dbReference type="Proteomes" id="UP001163726">
    <property type="component" value="Chromosome"/>
</dbReference>
<accession>A0ABY7ANJ2</accession>
<evidence type="ECO:0000259" key="4">
    <source>
        <dbReference type="PROSITE" id="PS01358"/>
    </source>
</evidence>
<keyword evidence="2" id="KW-0863">Zinc-finger</keyword>
<dbReference type="Pfam" id="PF09413">
    <property type="entry name" value="DUF2007"/>
    <property type="match status" value="1"/>
</dbReference>
<name>A0ABY7ANJ2_9ALTE</name>
<proteinExistence type="predicted"/>
<reference evidence="5" key="1">
    <citation type="submission" date="2022-10" db="EMBL/GenBank/DDBJ databases">
        <title>Catenovulum adriacola sp. nov. isolated in the Harbour of Susak.</title>
        <authorList>
            <person name="Schoch T."/>
            <person name="Reich S.J."/>
            <person name="Stoeferle S."/>
            <person name="Flaiz M."/>
            <person name="Kazda M."/>
            <person name="Riedel C.U."/>
            <person name="Duerre P."/>
        </authorList>
    </citation>
    <scope>NUCLEOTIDE SEQUENCE</scope>
    <source>
        <strain evidence="5">TS8</strain>
    </source>
</reference>
<evidence type="ECO:0000256" key="1">
    <source>
        <dbReference type="ARBA" id="ARBA00022723"/>
    </source>
</evidence>
<gene>
    <name evidence="5" type="ORF">OLW01_00240</name>
</gene>